<gene>
    <name evidence="1" type="ORF">P171DRAFT_488556</name>
</gene>
<reference evidence="1" key="1">
    <citation type="journal article" date="2020" name="Stud. Mycol.">
        <title>101 Dothideomycetes genomes: a test case for predicting lifestyles and emergence of pathogens.</title>
        <authorList>
            <person name="Haridas S."/>
            <person name="Albert R."/>
            <person name="Binder M."/>
            <person name="Bloem J."/>
            <person name="Labutti K."/>
            <person name="Salamov A."/>
            <person name="Andreopoulos B."/>
            <person name="Baker S."/>
            <person name="Barry K."/>
            <person name="Bills G."/>
            <person name="Bluhm B."/>
            <person name="Cannon C."/>
            <person name="Castanera R."/>
            <person name="Culley D."/>
            <person name="Daum C."/>
            <person name="Ezra D."/>
            <person name="Gonzalez J."/>
            <person name="Henrissat B."/>
            <person name="Kuo A."/>
            <person name="Liang C."/>
            <person name="Lipzen A."/>
            <person name="Lutzoni F."/>
            <person name="Magnuson J."/>
            <person name="Mondo S."/>
            <person name="Nolan M."/>
            <person name="Ohm R."/>
            <person name="Pangilinan J."/>
            <person name="Park H.-J."/>
            <person name="Ramirez L."/>
            <person name="Alfaro M."/>
            <person name="Sun H."/>
            <person name="Tritt A."/>
            <person name="Yoshinaga Y."/>
            <person name="Zwiers L.-H."/>
            <person name="Turgeon B."/>
            <person name="Goodwin S."/>
            <person name="Spatafora J."/>
            <person name="Crous P."/>
            <person name="Grigoriev I."/>
        </authorList>
    </citation>
    <scope>NUCLEOTIDE SEQUENCE</scope>
    <source>
        <strain evidence="1">CBS 690.94</strain>
    </source>
</reference>
<evidence type="ECO:0000313" key="1">
    <source>
        <dbReference type="EMBL" id="KAF2440978.1"/>
    </source>
</evidence>
<evidence type="ECO:0000313" key="2">
    <source>
        <dbReference type="Proteomes" id="UP000799764"/>
    </source>
</evidence>
<proteinExistence type="predicted"/>
<dbReference type="EMBL" id="MU001506">
    <property type="protein sequence ID" value="KAF2440978.1"/>
    <property type="molecule type" value="Genomic_DNA"/>
</dbReference>
<accession>A0A9P4U995</accession>
<keyword evidence="2" id="KW-1185">Reference proteome</keyword>
<dbReference type="OrthoDB" id="408631at2759"/>
<name>A0A9P4U995_9PLEO</name>
<dbReference type="AlphaFoldDB" id="A0A9P4U995"/>
<protein>
    <submittedName>
        <fullName evidence="1">Uncharacterized protein</fullName>
    </submittedName>
</protein>
<sequence>MSFASILTGIALAQSYTRPAHLVDAGYAKHIPTWTNSTVADTKLLNYNNIRDARTPSGPLRFWKPKTPLGCQRGIHNGNRASWAIDYIFFSHPGVPFPLINAST</sequence>
<organism evidence="1 2">
    <name type="scientific">Karstenula rhodostoma CBS 690.94</name>
    <dbReference type="NCBI Taxonomy" id="1392251"/>
    <lineage>
        <taxon>Eukaryota</taxon>
        <taxon>Fungi</taxon>
        <taxon>Dikarya</taxon>
        <taxon>Ascomycota</taxon>
        <taxon>Pezizomycotina</taxon>
        <taxon>Dothideomycetes</taxon>
        <taxon>Pleosporomycetidae</taxon>
        <taxon>Pleosporales</taxon>
        <taxon>Massarineae</taxon>
        <taxon>Didymosphaeriaceae</taxon>
        <taxon>Karstenula</taxon>
    </lineage>
</organism>
<dbReference type="Proteomes" id="UP000799764">
    <property type="component" value="Unassembled WGS sequence"/>
</dbReference>
<comment type="caution">
    <text evidence="1">The sequence shown here is derived from an EMBL/GenBank/DDBJ whole genome shotgun (WGS) entry which is preliminary data.</text>
</comment>